<protein>
    <submittedName>
        <fullName evidence="1">Uncharacterized protein</fullName>
    </submittedName>
</protein>
<dbReference type="AlphaFoldDB" id="L7VL67"/>
<keyword evidence="2" id="KW-1185">Reference proteome</keyword>
<reference evidence="1 2" key="1">
    <citation type="journal article" date="2013" name="Genome Announc.">
        <title>Complete genome sequence of Clostridium stercorarium subsp. stercorarium strain DSM 8532, a thermophilic degrader of plant cell wall fibers.</title>
        <authorList>
            <person name="Poehlein A."/>
            <person name="Zverlov V.V."/>
            <person name="Daniel R."/>
            <person name="Schwarz W.H."/>
            <person name="Liebl W."/>
        </authorList>
    </citation>
    <scope>NUCLEOTIDE SEQUENCE [LARGE SCALE GENOMIC DNA]</scope>
    <source>
        <strain evidence="2">ATCC 35414 / DSM 8532 / NCIMB 11754</strain>
    </source>
</reference>
<dbReference type="EMBL" id="CP004044">
    <property type="protein sequence ID" value="AGC67482.1"/>
    <property type="molecule type" value="Genomic_DNA"/>
</dbReference>
<dbReference type="PATRIC" id="fig|1121335.3.peg.442"/>
<gene>
    <name evidence="1" type="ordered locus">Cst_c04600</name>
</gene>
<organism evidence="1 2">
    <name type="scientific">Thermoclostridium stercorarium (strain ATCC 35414 / DSM 8532 / NCIMB 11754)</name>
    <name type="common">Clostridium stercorarium</name>
    <dbReference type="NCBI Taxonomy" id="1121335"/>
    <lineage>
        <taxon>Bacteria</taxon>
        <taxon>Bacillati</taxon>
        <taxon>Bacillota</taxon>
        <taxon>Clostridia</taxon>
        <taxon>Eubacteriales</taxon>
        <taxon>Oscillospiraceae</taxon>
        <taxon>Thermoclostridium</taxon>
    </lineage>
</organism>
<name>L7VL67_THES1</name>
<evidence type="ECO:0000313" key="1">
    <source>
        <dbReference type="EMBL" id="AGC67482.1"/>
    </source>
</evidence>
<evidence type="ECO:0000313" key="2">
    <source>
        <dbReference type="Proteomes" id="UP000011220"/>
    </source>
</evidence>
<dbReference type="Proteomes" id="UP000011220">
    <property type="component" value="Chromosome"/>
</dbReference>
<accession>L7VL67</accession>
<dbReference type="KEGG" id="css:Cst_c04600"/>
<dbReference type="STRING" id="1121335.Cst_c04600"/>
<proteinExistence type="predicted"/>
<sequence length="54" mass="6374">MQIHQNKIDKVNEILKIIKKLIDKIGFIAINSDLFLLFHRRPQLFIIAHLPDLP</sequence>